<keyword evidence="8 11" id="KW-0472">Membrane</keyword>
<evidence type="ECO:0000259" key="13">
    <source>
        <dbReference type="PROSITE" id="PS50104"/>
    </source>
</evidence>
<dbReference type="InterPro" id="IPR032675">
    <property type="entry name" value="LRR_dom_sf"/>
</dbReference>
<gene>
    <name evidence="14" type="ORF">LSH36_84g05051</name>
</gene>
<evidence type="ECO:0000256" key="10">
    <source>
        <dbReference type="ARBA" id="ARBA00023180"/>
    </source>
</evidence>
<keyword evidence="10" id="KW-0325">Glycoprotein</keyword>
<feature type="domain" description="TIR" evidence="13">
    <location>
        <begin position="600"/>
        <end position="732"/>
    </location>
</feature>
<dbReference type="SMART" id="SM00255">
    <property type="entry name" value="TIR"/>
    <property type="match status" value="1"/>
</dbReference>
<dbReference type="InterPro" id="IPR035897">
    <property type="entry name" value="Toll_tir_struct_dom_sf"/>
</dbReference>
<evidence type="ECO:0000256" key="11">
    <source>
        <dbReference type="SAM" id="Phobius"/>
    </source>
</evidence>
<dbReference type="PANTHER" id="PTHR24365">
    <property type="entry name" value="TOLL-LIKE RECEPTOR"/>
    <property type="match status" value="1"/>
</dbReference>
<dbReference type="SUPFAM" id="SSF52200">
    <property type="entry name" value="Toll/Interleukin receptor TIR domain"/>
    <property type="match status" value="1"/>
</dbReference>
<sequence length="761" mass="87075">MAIRLVLFLVLFISPTHSIWINPLCPVNCRCQISATRLMVVGCHDAGERRFEDELNALFEESRNFNITEVVIQRTPLSTLSSLNMSYLSRTVSNLNLNFNRITRLPSGYFAHFPQLRQLLAVGNNITMLGEDDFTGLDNLNVLDLSNNSIVALDEGAFSELKHVDAIRLSANDIRSLADDLFVGLTLLRTIDLRNNSIVDIGPRTFLNLPSIEEILISFNPLRTLDVWPVRVAVEVPHKTRIMIEGTDVSAFTNQLNWLYTCFMPPANSEISLESSKVRHITDALIGLMSNWSDISILCLWKTDSFRINLIGNPLVCDCVDFVLYKFFKLTKKAAVIDQLLCYDPDNWRGTKIILHSLGDFVCRLSGGCPWGCRCLQRPYNMTVDIGCQGIEITQLPDAVPTFANLTLYRYELHFGGNAFAVLESRPYFNRTHLADFSHNDIERVELEAIGALTRGPCRILYLHGNRLKTLPKAIARLDLGQLAELSLYDNPWSCKCPDKWLSSWLRIVRSRLLSPDAILCREPIWLFGRSVISLNESDFCSNPRLSKVVLISEIVGGTLAVVLLLGVLPIGFVYFRRVWVYSFFQWHPFDWDECEGEEKEYDAFFSYSDDNQDWVLPLIRDLERRGFRILFHRRDFHGGTPITVNVENAIDRSKRTVCVVSAAFVESNICMWEFDTALSLIVRGNGSRLVVIKYEEVEPTSLPRSVYYYMTRYAYVDRHSPHFMENLLYSLPIRRLRSINADTIQQEEESVRDTDQLLEL</sequence>
<dbReference type="Proteomes" id="UP001208570">
    <property type="component" value="Unassembled WGS sequence"/>
</dbReference>
<evidence type="ECO:0000256" key="8">
    <source>
        <dbReference type="ARBA" id="ARBA00023136"/>
    </source>
</evidence>
<keyword evidence="15" id="KW-1185">Reference proteome</keyword>
<comment type="caution">
    <text evidence="14">The sequence shown here is derived from an EMBL/GenBank/DDBJ whole genome shotgun (WGS) entry which is preliminary data.</text>
</comment>
<dbReference type="Gene3D" id="3.80.10.10">
    <property type="entry name" value="Ribonuclease Inhibitor"/>
    <property type="match status" value="2"/>
</dbReference>
<keyword evidence="7 11" id="KW-1133">Transmembrane helix</keyword>
<dbReference type="GO" id="GO:0005886">
    <property type="term" value="C:plasma membrane"/>
    <property type="evidence" value="ECO:0007669"/>
    <property type="project" value="TreeGrafter"/>
</dbReference>
<dbReference type="Pfam" id="PF13855">
    <property type="entry name" value="LRR_8"/>
    <property type="match status" value="1"/>
</dbReference>
<evidence type="ECO:0000256" key="3">
    <source>
        <dbReference type="ARBA" id="ARBA00022614"/>
    </source>
</evidence>
<evidence type="ECO:0000256" key="7">
    <source>
        <dbReference type="ARBA" id="ARBA00022989"/>
    </source>
</evidence>
<keyword evidence="3" id="KW-0433">Leucine-rich repeat</keyword>
<comment type="similarity">
    <text evidence="2">Belongs to the Toll-like receptor family.</text>
</comment>
<name>A0AAD9K1S1_9ANNE</name>
<dbReference type="EMBL" id="JAODUP010000084">
    <property type="protein sequence ID" value="KAK2163172.1"/>
    <property type="molecule type" value="Genomic_DNA"/>
</dbReference>
<evidence type="ECO:0000256" key="2">
    <source>
        <dbReference type="ARBA" id="ARBA00009634"/>
    </source>
</evidence>
<accession>A0AAD9K1S1</accession>
<dbReference type="GO" id="GO:0007165">
    <property type="term" value="P:signal transduction"/>
    <property type="evidence" value="ECO:0007669"/>
    <property type="project" value="InterPro"/>
</dbReference>
<dbReference type="PROSITE" id="PS50104">
    <property type="entry name" value="TIR"/>
    <property type="match status" value="1"/>
</dbReference>
<organism evidence="14 15">
    <name type="scientific">Paralvinella palmiformis</name>
    <dbReference type="NCBI Taxonomy" id="53620"/>
    <lineage>
        <taxon>Eukaryota</taxon>
        <taxon>Metazoa</taxon>
        <taxon>Spiralia</taxon>
        <taxon>Lophotrochozoa</taxon>
        <taxon>Annelida</taxon>
        <taxon>Polychaeta</taxon>
        <taxon>Sedentaria</taxon>
        <taxon>Canalipalpata</taxon>
        <taxon>Terebellida</taxon>
        <taxon>Terebelliformia</taxon>
        <taxon>Alvinellidae</taxon>
        <taxon>Paralvinella</taxon>
    </lineage>
</organism>
<dbReference type="PANTHER" id="PTHR24365:SF541">
    <property type="entry name" value="PROTEIN TOLL-RELATED"/>
    <property type="match status" value="1"/>
</dbReference>
<evidence type="ECO:0000313" key="14">
    <source>
        <dbReference type="EMBL" id="KAK2163172.1"/>
    </source>
</evidence>
<dbReference type="InterPro" id="IPR000157">
    <property type="entry name" value="TIR_dom"/>
</dbReference>
<dbReference type="Pfam" id="PF00560">
    <property type="entry name" value="LRR_1"/>
    <property type="match status" value="1"/>
</dbReference>
<dbReference type="InterPro" id="IPR000483">
    <property type="entry name" value="Cys-rich_flank_reg_C"/>
</dbReference>
<feature type="transmembrane region" description="Helical" evidence="11">
    <location>
        <begin position="555"/>
        <end position="576"/>
    </location>
</feature>
<keyword evidence="6" id="KW-0677">Repeat</keyword>
<feature type="chain" id="PRO_5042133550" description="TIR domain-containing protein" evidence="12">
    <location>
        <begin position="19"/>
        <end position="761"/>
    </location>
</feature>
<evidence type="ECO:0000256" key="1">
    <source>
        <dbReference type="ARBA" id="ARBA00004479"/>
    </source>
</evidence>
<comment type="subcellular location">
    <subcellularLocation>
        <location evidence="1">Membrane</location>
        <topology evidence="1">Single-pass type I membrane protein</topology>
    </subcellularLocation>
</comment>
<evidence type="ECO:0000256" key="5">
    <source>
        <dbReference type="ARBA" id="ARBA00022729"/>
    </source>
</evidence>
<evidence type="ECO:0000256" key="6">
    <source>
        <dbReference type="ARBA" id="ARBA00022737"/>
    </source>
</evidence>
<dbReference type="InterPro" id="IPR003591">
    <property type="entry name" value="Leu-rich_rpt_typical-subtyp"/>
</dbReference>
<dbReference type="PROSITE" id="PS51450">
    <property type="entry name" value="LRR"/>
    <property type="match status" value="2"/>
</dbReference>
<protein>
    <recommendedName>
        <fullName evidence="13">TIR domain-containing protein</fullName>
    </recommendedName>
</protein>
<proteinExistence type="inferred from homology"/>
<dbReference type="SMART" id="SM00082">
    <property type="entry name" value="LRRCT"/>
    <property type="match status" value="2"/>
</dbReference>
<dbReference type="SUPFAM" id="SSF52058">
    <property type="entry name" value="L domain-like"/>
    <property type="match status" value="1"/>
</dbReference>
<dbReference type="AlphaFoldDB" id="A0AAD9K1S1"/>
<keyword evidence="5 12" id="KW-0732">Signal</keyword>
<dbReference type="SMART" id="SM00369">
    <property type="entry name" value="LRR_TYP"/>
    <property type="match status" value="6"/>
</dbReference>
<keyword evidence="4 11" id="KW-0812">Transmembrane</keyword>
<dbReference type="InterPro" id="IPR001611">
    <property type="entry name" value="Leu-rich_rpt"/>
</dbReference>
<dbReference type="Pfam" id="PF13676">
    <property type="entry name" value="TIR_2"/>
    <property type="match status" value="1"/>
</dbReference>
<evidence type="ECO:0000256" key="4">
    <source>
        <dbReference type="ARBA" id="ARBA00022692"/>
    </source>
</evidence>
<evidence type="ECO:0000256" key="12">
    <source>
        <dbReference type="SAM" id="SignalP"/>
    </source>
</evidence>
<evidence type="ECO:0000256" key="9">
    <source>
        <dbReference type="ARBA" id="ARBA00023170"/>
    </source>
</evidence>
<dbReference type="GO" id="GO:0038023">
    <property type="term" value="F:signaling receptor activity"/>
    <property type="evidence" value="ECO:0007669"/>
    <property type="project" value="TreeGrafter"/>
</dbReference>
<reference evidence="14" key="1">
    <citation type="journal article" date="2023" name="Mol. Biol. Evol.">
        <title>Third-Generation Sequencing Reveals the Adaptive Role of the Epigenome in Three Deep-Sea Polychaetes.</title>
        <authorList>
            <person name="Perez M."/>
            <person name="Aroh O."/>
            <person name="Sun Y."/>
            <person name="Lan Y."/>
            <person name="Juniper S.K."/>
            <person name="Young C.R."/>
            <person name="Angers B."/>
            <person name="Qian P.Y."/>
        </authorList>
    </citation>
    <scope>NUCLEOTIDE SEQUENCE</scope>
    <source>
        <strain evidence="14">P08H-3</strain>
    </source>
</reference>
<feature type="signal peptide" evidence="12">
    <location>
        <begin position="1"/>
        <end position="18"/>
    </location>
</feature>
<dbReference type="Gene3D" id="3.40.50.10140">
    <property type="entry name" value="Toll/interleukin-1 receptor homology (TIR) domain"/>
    <property type="match status" value="1"/>
</dbReference>
<evidence type="ECO:0000313" key="15">
    <source>
        <dbReference type="Proteomes" id="UP001208570"/>
    </source>
</evidence>
<keyword evidence="9" id="KW-0675">Receptor</keyword>